<keyword evidence="4 12" id="KW-0808">Transferase</keyword>
<dbReference type="GO" id="GO:0031071">
    <property type="term" value="F:cysteine desulfurase activity"/>
    <property type="evidence" value="ECO:0007669"/>
    <property type="project" value="UniProtKB-EC"/>
</dbReference>
<evidence type="ECO:0000256" key="5">
    <source>
        <dbReference type="ARBA" id="ARBA00022723"/>
    </source>
</evidence>
<dbReference type="InterPro" id="IPR015421">
    <property type="entry name" value="PyrdxlP-dep_Trfase_major"/>
</dbReference>
<sequence length="392" mass="41833">MSAVSNQSIIYFDAAATTRCTDAVTAAMVEFSEDNFANPSSPHSMGRSAKLAVDQATASIARLLGCSYDELTLTSGATESNNIVVLGSARPESSDNIVICPIDHKSTLSAASEMERRGVEVRRMTVDANGRIDLDHLARIVDADTALVTLAYVNSEIGTLQDVPAISALLEGKETLFHIDASQAAGKVDINVQHTRVDCVSISAHKICGPKGIGALYVSSDATFRLRPLTFGGGQYRLRSGTLPVPLIVGFGIAAERISKADLASWWEAANYRRQVILETLHGHDVRYQLNSPTENAVPHILNLSFPGVRSETIIKGLPTVCIASGSACNSKSIAPSYVLTEVGHEDARANSAIRLSFTADVEIEKVGLGAELLARKVCSLQKLITREEIGA</sequence>
<dbReference type="Proteomes" id="UP000414233">
    <property type="component" value="Unassembled WGS sequence"/>
</dbReference>
<protein>
    <recommendedName>
        <fullName evidence="3">cysteine desulfurase</fullName>
        <ecNumber evidence="3">2.8.1.7</ecNumber>
    </recommendedName>
</protein>
<dbReference type="EMBL" id="CABPRZ010000027">
    <property type="protein sequence ID" value="VVE52206.1"/>
    <property type="molecule type" value="Genomic_DNA"/>
</dbReference>
<keyword evidence="13" id="KW-1185">Reference proteome</keyword>
<evidence type="ECO:0000256" key="4">
    <source>
        <dbReference type="ARBA" id="ARBA00022679"/>
    </source>
</evidence>
<dbReference type="AlphaFoldDB" id="A0A5E4YTT9"/>
<evidence type="ECO:0000313" key="13">
    <source>
        <dbReference type="Proteomes" id="UP000414233"/>
    </source>
</evidence>
<dbReference type="SUPFAM" id="SSF53383">
    <property type="entry name" value="PLP-dependent transferases"/>
    <property type="match status" value="1"/>
</dbReference>
<name>A0A5E4YTT9_9BURK</name>
<dbReference type="GO" id="GO:0051536">
    <property type="term" value="F:iron-sulfur cluster binding"/>
    <property type="evidence" value="ECO:0007669"/>
    <property type="project" value="UniProtKB-KW"/>
</dbReference>
<dbReference type="Pfam" id="PF00266">
    <property type="entry name" value="Aminotran_5"/>
    <property type="match status" value="1"/>
</dbReference>
<dbReference type="GO" id="GO:0046872">
    <property type="term" value="F:metal ion binding"/>
    <property type="evidence" value="ECO:0007669"/>
    <property type="project" value="UniProtKB-KW"/>
</dbReference>
<evidence type="ECO:0000256" key="6">
    <source>
        <dbReference type="ARBA" id="ARBA00022898"/>
    </source>
</evidence>
<dbReference type="PANTHER" id="PTHR11601">
    <property type="entry name" value="CYSTEINE DESULFURYLASE FAMILY MEMBER"/>
    <property type="match status" value="1"/>
</dbReference>
<dbReference type="PROSITE" id="PS00595">
    <property type="entry name" value="AA_TRANSFER_CLASS_5"/>
    <property type="match status" value="1"/>
</dbReference>
<evidence type="ECO:0000256" key="2">
    <source>
        <dbReference type="ARBA" id="ARBA00006490"/>
    </source>
</evidence>
<dbReference type="InterPro" id="IPR015424">
    <property type="entry name" value="PyrdxlP-dep_Trfase"/>
</dbReference>
<dbReference type="InterPro" id="IPR015422">
    <property type="entry name" value="PyrdxlP-dep_Trfase_small"/>
</dbReference>
<dbReference type="PIRSF" id="PIRSF005572">
    <property type="entry name" value="NifS"/>
    <property type="match status" value="1"/>
</dbReference>
<comment type="catalytic activity">
    <reaction evidence="9">
        <text>(sulfur carrier)-H + L-cysteine = (sulfur carrier)-SH + L-alanine</text>
        <dbReference type="Rhea" id="RHEA:43892"/>
        <dbReference type="Rhea" id="RHEA-COMP:14737"/>
        <dbReference type="Rhea" id="RHEA-COMP:14739"/>
        <dbReference type="ChEBI" id="CHEBI:29917"/>
        <dbReference type="ChEBI" id="CHEBI:35235"/>
        <dbReference type="ChEBI" id="CHEBI:57972"/>
        <dbReference type="ChEBI" id="CHEBI:64428"/>
        <dbReference type="EC" id="2.8.1.7"/>
    </reaction>
</comment>
<reference evidence="12 13" key="1">
    <citation type="submission" date="2019-08" db="EMBL/GenBank/DDBJ databases">
        <authorList>
            <person name="Peeters C."/>
        </authorList>
    </citation>
    <scope>NUCLEOTIDE SEQUENCE [LARGE SCALE GENOMIC DNA]</scope>
    <source>
        <strain evidence="12 13">LMG 30175</strain>
    </source>
</reference>
<dbReference type="EC" id="2.8.1.7" evidence="3"/>
<evidence type="ECO:0000259" key="11">
    <source>
        <dbReference type="Pfam" id="PF00266"/>
    </source>
</evidence>
<dbReference type="Gene3D" id="3.90.1150.10">
    <property type="entry name" value="Aspartate Aminotransferase, domain 1"/>
    <property type="match status" value="1"/>
</dbReference>
<dbReference type="InterPro" id="IPR016454">
    <property type="entry name" value="Cysteine_dSase"/>
</dbReference>
<evidence type="ECO:0000256" key="10">
    <source>
        <dbReference type="RuleBase" id="RU004504"/>
    </source>
</evidence>
<keyword evidence="5" id="KW-0479">Metal-binding</keyword>
<evidence type="ECO:0000256" key="3">
    <source>
        <dbReference type="ARBA" id="ARBA00012239"/>
    </source>
</evidence>
<evidence type="ECO:0000256" key="8">
    <source>
        <dbReference type="ARBA" id="ARBA00023014"/>
    </source>
</evidence>
<comment type="cofactor">
    <cofactor evidence="1 10">
        <name>pyridoxal 5'-phosphate</name>
        <dbReference type="ChEBI" id="CHEBI:597326"/>
    </cofactor>
</comment>
<dbReference type="Gene3D" id="3.40.640.10">
    <property type="entry name" value="Type I PLP-dependent aspartate aminotransferase-like (Major domain)"/>
    <property type="match status" value="1"/>
</dbReference>
<dbReference type="PANTHER" id="PTHR11601:SF34">
    <property type="entry name" value="CYSTEINE DESULFURASE"/>
    <property type="match status" value="1"/>
</dbReference>
<dbReference type="InterPro" id="IPR020578">
    <property type="entry name" value="Aminotrans_V_PyrdxlP_BS"/>
</dbReference>
<dbReference type="InterPro" id="IPR000192">
    <property type="entry name" value="Aminotrans_V_dom"/>
</dbReference>
<proteinExistence type="inferred from homology"/>
<dbReference type="GO" id="GO:0005829">
    <property type="term" value="C:cytosol"/>
    <property type="evidence" value="ECO:0007669"/>
    <property type="project" value="TreeGrafter"/>
</dbReference>
<evidence type="ECO:0000256" key="1">
    <source>
        <dbReference type="ARBA" id="ARBA00001933"/>
    </source>
</evidence>
<feature type="domain" description="Aminotransferase class V" evidence="11">
    <location>
        <begin position="10"/>
        <end position="367"/>
    </location>
</feature>
<dbReference type="GO" id="GO:0016226">
    <property type="term" value="P:iron-sulfur cluster assembly"/>
    <property type="evidence" value="ECO:0007669"/>
    <property type="project" value="TreeGrafter"/>
</dbReference>
<dbReference type="RefSeq" id="WP_150699439.1">
    <property type="nucleotide sequence ID" value="NZ_CABPRZ010000027.1"/>
</dbReference>
<accession>A0A5E4YTT9</accession>
<keyword evidence="6" id="KW-0663">Pyridoxal phosphate</keyword>
<evidence type="ECO:0000256" key="9">
    <source>
        <dbReference type="ARBA" id="ARBA00050776"/>
    </source>
</evidence>
<keyword evidence="7" id="KW-0408">Iron</keyword>
<keyword evidence="8" id="KW-0411">Iron-sulfur</keyword>
<dbReference type="OrthoDB" id="9808002at2"/>
<evidence type="ECO:0000313" key="12">
    <source>
        <dbReference type="EMBL" id="VVE52206.1"/>
    </source>
</evidence>
<gene>
    <name evidence="12" type="ORF">PTE30175_04666</name>
</gene>
<comment type="similarity">
    <text evidence="2">Belongs to the class-V pyridoxal-phosphate-dependent aminotransferase family. NifS/IscS subfamily.</text>
</comment>
<evidence type="ECO:0000256" key="7">
    <source>
        <dbReference type="ARBA" id="ARBA00023004"/>
    </source>
</evidence>
<organism evidence="12 13">
    <name type="scientific">Pandoraea terrae</name>
    <dbReference type="NCBI Taxonomy" id="1537710"/>
    <lineage>
        <taxon>Bacteria</taxon>
        <taxon>Pseudomonadati</taxon>
        <taxon>Pseudomonadota</taxon>
        <taxon>Betaproteobacteria</taxon>
        <taxon>Burkholderiales</taxon>
        <taxon>Burkholderiaceae</taxon>
        <taxon>Pandoraea</taxon>
    </lineage>
</organism>